<dbReference type="GO" id="GO:0003954">
    <property type="term" value="F:NADH dehydrogenase activity"/>
    <property type="evidence" value="ECO:0007669"/>
    <property type="project" value="TreeGrafter"/>
</dbReference>
<feature type="transmembrane region" description="Helical" evidence="6">
    <location>
        <begin position="457"/>
        <end position="475"/>
    </location>
</feature>
<reference evidence="9 10" key="1">
    <citation type="journal article" date="2009" name="PLoS ONE">
        <title>Complete genome sequence of the aerobic CO-oxidizing thermophile Thermomicrobium roseum.</title>
        <authorList>
            <person name="Wu D."/>
            <person name="Raymond J."/>
            <person name="Wu M."/>
            <person name="Chatterji S."/>
            <person name="Ren Q."/>
            <person name="Graham J.E."/>
            <person name="Bryant D.A."/>
            <person name="Robb F."/>
            <person name="Colman A."/>
            <person name="Tallon L.J."/>
            <person name="Badger J.H."/>
            <person name="Madupu R."/>
            <person name="Ward N.L."/>
            <person name="Eisen J.A."/>
        </authorList>
    </citation>
    <scope>NUCLEOTIDE SEQUENCE [LARGE SCALE GENOMIC DNA]</scope>
    <source>
        <strain evidence="10">ATCC 27502 / DSM 5159 / P-2</strain>
    </source>
</reference>
<feature type="transmembrane region" description="Helical" evidence="6">
    <location>
        <begin position="37"/>
        <end position="58"/>
    </location>
</feature>
<dbReference type="eggNOG" id="COG1009">
    <property type="taxonomic scope" value="Bacteria"/>
</dbReference>
<evidence type="ECO:0000256" key="5">
    <source>
        <dbReference type="RuleBase" id="RU000320"/>
    </source>
</evidence>
<dbReference type="KEGG" id="tro:trd_1787"/>
<sequence>MERTVDWLVIIPLAPLLAALVNFLVGRWWIRQRAHWLAVPAVGLSFLVSLVAAVEVLGQHHVLRQPLYTWIAAGDFHVPVELVIDELTAVMLLVVTGISFLVHVYSIGYMAHDPGYYRFFAWLPLFVFSMVMLVLANNFLVLFVFWEAVGLCSYLLIGFWFRRRSAADAAKKAFIVNRIGDFGFALGIMLIFTSLGTLEYHEVFQSIPELSTGTVTAIALLLFTGAIGKSAQLPLFVWLPDAMEGPTPVSALIHAATMVTAGIFMVARAHPIFLAAPLAMGVVATIGGLTAFVAATIATTQFDIKRVVAYSTVSQLGYMAMALGVGAWIPAIFHLFTHAFFKALLFLGSGAVMHAMHDELDMRRMGGLKRWMPLTYWTFVIGAAANAGIVPLAGFWSKDEILVGAWVAGVPLLAILGLVAAFFTALYMFRAVFLTFHGEPRFDPHEIHPHDPPKTMALPLLLLAVGAVLAGFVGVPPENGWLHHALEPVFEGAKHHEVPLALTLGIAIASTVVALAGLWIAHAAYVRAAIDPAAVAARLGLLYRLAANGWYFDLVYQRAVVRPLDAFATWLWRNVDIAIIDGAVNGVARAVAATAQLWRRLQTGLVANYALVIALGTVLLVGIYLAFGSTLFR</sequence>
<feature type="transmembrane region" description="Helical" evidence="6">
    <location>
        <begin position="249"/>
        <end position="267"/>
    </location>
</feature>
<dbReference type="PANTHER" id="PTHR42829">
    <property type="entry name" value="NADH-UBIQUINONE OXIDOREDUCTASE CHAIN 5"/>
    <property type="match status" value="1"/>
</dbReference>
<dbReference type="GO" id="GO:0008137">
    <property type="term" value="F:NADH dehydrogenase (ubiquinone) activity"/>
    <property type="evidence" value="ECO:0007669"/>
    <property type="project" value="InterPro"/>
</dbReference>
<evidence type="ECO:0000256" key="6">
    <source>
        <dbReference type="SAM" id="Phobius"/>
    </source>
</evidence>
<dbReference type="PRINTS" id="PR01435">
    <property type="entry name" value="NPOXDRDTASE5"/>
</dbReference>
<dbReference type="GO" id="GO:0015990">
    <property type="term" value="P:electron transport coupled proton transport"/>
    <property type="evidence" value="ECO:0007669"/>
    <property type="project" value="TreeGrafter"/>
</dbReference>
<feature type="transmembrane region" description="Helical" evidence="6">
    <location>
        <begin position="142"/>
        <end position="161"/>
    </location>
</feature>
<feature type="domain" description="NADH-Ubiquinone oxidoreductase (complex I) chain 5 N-terminal" evidence="8">
    <location>
        <begin position="70"/>
        <end position="120"/>
    </location>
</feature>
<keyword evidence="10" id="KW-1185">Reference proteome</keyword>
<evidence type="ECO:0000256" key="2">
    <source>
        <dbReference type="ARBA" id="ARBA00022692"/>
    </source>
</evidence>
<dbReference type="GO" id="GO:0012505">
    <property type="term" value="C:endomembrane system"/>
    <property type="evidence" value="ECO:0007669"/>
    <property type="project" value="UniProtKB-SubCell"/>
</dbReference>
<keyword evidence="2 5" id="KW-0812">Transmembrane</keyword>
<evidence type="ECO:0000313" key="10">
    <source>
        <dbReference type="Proteomes" id="UP000000447"/>
    </source>
</evidence>
<dbReference type="InterPro" id="IPR003945">
    <property type="entry name" value="NU5C-like"/>
</dbReference>
<dbReference type="InterPro" id="IPR001516">
    <property type="entry name" value="Proton_antipo_N"/>
</dbReference>
<proteinExistence type="predicted"/>
<dbReference type="Pfam" id="PF00361">
    <property type="entry name" value="Proton_antipo_M"/>
    <property type="match status" value="1"/>
</dbReference>
<evidence type="ECO:0000256" key="3">
    <source>
        <dbReference type="ARBA" id="ARBA00022989"/>
    </source>
</evidence>
<dbReference type="EMBL" id="CP001275">
    <property type="protein sequence ID" value="ACM05255.1"/>
    <property type="molecule type" value="Genomic_DNA"/>
</dbReference>
<feature type="transmembrane region" description="Helical" evidence="6">
    <location>
        <begin position="87"/>
        <end position="107"/>
    </location>
</feature>
<feature type="transmembrane region" description="Helical" evidence="6">
    <location>
        <begin position="374"/>
        <end position="397"/>
    </location>
</feature>
<feature type="transmembrane region" description="Helical" evidence="6">
    <location>
        <begin position="403"/>
        <end position="436"/>
    </location>
</feature>
<feature type="transmembrane region" description="Helical" evidence="6">
    <location>
        <begin position="500"/>
        <end position="521"/>
    </location>
</feature>
<evidence type="ECO:0000313" key="9">
    <source>
        <dbReference type="EMBL" id="ACM05255.1"/>
    </source>
</evidence>
<feature type="domain" description="NADH:quinone oxidoreductase/Mrp antiporter transmembrane" evidence="7">
    <location>
        <begin position="136"/>
        <end position="424"/>
    </location>
</feature>
<evidence type="ECO:0000259" key="7">
    <source>
        <dbReference type="Pfam" id="PF00361"/>
    </source>
</evidence>
<dbReference type="OrthoDB" id="9807568at2"/>
<dbReference type="Pfam" id="PF00662">
    <property type="entry name" value="Proton_antipo_N"/>
    <property type="match status" value="1"/>
</dbReference>
<feature type="transmembrane region" description="Helical" evidence="6">
    <location>
        <begin position="273"/>
        <end position="295"/>
    </location>
</feature>
<feature type="transmembrane region" description="Helical" evidence="6">
    <location>
        <begin position="119"/>
        <end position="136"/>
    </location>
</feature>
<dbReference type="GO" id="GO:0016020">
    <property type="term" value="C:membrane"/>
    <property type="evidence" value="ECO:0007669"/>
    <property type="project" value="UniProtKB-SubCell"/>
</dbReference>
<protein>
    <submittedName>
        <fullName evidence="9">Nadh dehydrogenase i chain 5</fullName>
    </submittedName>
</protein>
<feature type="transmembrane region" description="Helical" evidence="6">
    <location>
        <begin position="307"/>
        <end position="329"/>
    </location>
</feature>
<feature type="transmembrane region" description="Helical" evidence="6">
    <location>
        <begin position="6"/>
        <end position="25"/>
    </location>
</feature>
<dbReference type="NCBIfam" id="TIGR01974">
    <property type="entry name" value="NDH_I_L"/>
    <property type="match status" value="1"/>
</dbReference>
<dbReference type="Gene3D" id="1.20.5.2700">
    <property type="match status" value="1"/>
</dbReference>
<feature type="transmembrane region" description="Helical" evidence="6">
    <location>
        <begin position="335"/>
        <end position="353"/>
    </location>
</feature>
<evidence type="ECO:0000259" key="8">
    <source>
        <dbReference type="Pfam" id="PF00662"/>
    </source>
</evidence>
<organism evidence="9 10">
    <name type="scientific">Thermomicrobium roseum (strain ATCC 27502 / DSM 5159 / P-2)</name>
    <dbReference type="NCBI Taxonomy" id="309801"/>
    <lineage>
        <taxon>Bacteria</taxon>
        <taxon>Pseudomonadati</taxon>
        <taxon>Thermomicrobiota</taxon>
        <taxon>Thermomicrobia</taxon>
        <taxon>Thermomicrobiales</taxon>
        <taxon>Thermomicrobiaceae</taxon>
        <taxon>Thermomicrobium</taxon>
    </lineage>
</organism>
<accession>B9L176</accession>
<name>B9L176_THERP</name>
<dbReference type="PANTHER" id="PTHR42829:SF2">
    <property type="entry name" value="NADH-UBIQUINONE OXIDOREDUCTASE CHAIN 5"/>
    <property type="match status" value="1"/>
</dbReference>
<evidence type="ECO:0000256" key="4">
    <source>
        <dbReference type="ARBA" id="ARBA00023136"/>
    </source>
</evidence>
<comment type="subcellular location">
    <subcellularLocation>
        <location evidence="1">Endomembrane system</location>
        <topology evidence="1">Multi-pass membrane protein</topology>
    </subcellularLocation>
    <subcellularLocation>
        <location evidence="5">Membrane</location>
        <topology evidence="5">Multi-pass membrane protein</topology>
    </subcellularLocation>
</comment>
<dbReference type="InterPro" id="IPR018393">
    <property type="entry name" value="NADHpl_OxRdtase_5_subgr"/>
</dbReference>
<dbReference type="InterPro" id="IPR001750">
    <property type="entry name" value="ND/Mrp_TM"/>
</dbReference>
<keyword evidence="3 6" id="KW-1133">Transmembrane helix</keyword>
<dbReference type="PRINTS" id="PR01434">
    <property type="entry name" value="NADHDHGNASE5"/>
</dbReference>
<dbReference type="AlphaFoldDB" id="B9L176"/>
<dbReference type="Proteomes" id="UP000000447">
    <property type="component" value="Chromosome"/>
</dbReference>
<gene>
    <name evidence="9" type="ordered locus">trd_1787</name>
</gene>
<feature type="transmembrane region" description="Helical" evidence="6">
    <location>
        <begin position="606"/>
        <end position="627"/>
    </location>
</feature>
<dbReference type="STRING" id="309801.trd_1787"/>
<keyword evidence="4 6" id="KW-0472">Membrane</keyword>
<dbReference type="NCBIfam" id="NF005141">
    <property type="entry name" value="PRK06590.1"/>
    <property type="match status" value="1"/>
</dbReference>
<dbReference type="RefSeq" id="WP_015922729.1">
    <property type="nucleotide sequence ID" value="NC_011959.1"/>
</dbReference>
<dbReference type="GO" id="GO:0042773">
    <property type="term" value="P:ATP synthesis coupled electron transport"/>
    <property type="evidence" value="ECO:0007669"/>
    <property type="project" value="InterPro"/>
</dbReference>
<feature type="transmembrane region" description="Helical" evidence="6">
    <location>
        <begin position="182"/>
        <end position="198"/>
    </location>
</feature>
<evidence type="ECO:0000256" key="1">
    <source>
        <dbReference type="ARBA" id="ARBA00004127"/>
    </source>
</evidence>
<dbReference type="HOGENOM" id="CLU_007100_6_0_0"/>
<feature type="transmembrane region" description="Helical" evidence="6">
    <location>
        <begin position="210"/>
        <end position="228"/>
    </location>
</feature>